<evidence type="ECO:0008006" key="3">
    <source>
        <dbReference type="Google" id="ProtNLM"/>
    </source>
</evidence>
<dbReference type="AlphaFoldDB" id="A0A7Y9ZE48"/>
<evidence type="ECO:0000313" key="1">
    <source>
        <dbReference type="EMBL" id="NYI43762.1"/>
    </source>
</evidence>
<protein>
    <recommendedName>
        <fullName evidence="3">Transcriptional regulator, AbiEi antitoxin, Type IV TA system</fullName>
    </recommendedName>
</protein>
<gene>
    <name evidence="1" type="ORF">BJ993_000842</name>
</gene>
<dbReference type="EMBL" id="JACBZM010000001">
    <property type="protein sequence ID" value="NYI43762.1"/>
    <property type="molecule type" value="Genomic_DNA"/>
</dbReference>
<reference evidence="1 2" key="1">
    <citation type="submission" date="2020-07" db="EMBL/GenBank/DDBJ databases">
        <title>Sequencing the genomes of 1000 actinobacteria strains.</title>
        <authorList>
            <person name="Klenk H.-P."/>
        </authorList>
    </citation>
    <scope>NUCLEOTIDE SEQUENCE [LARGE SCALE GENOMIC DNA]</scope>
    <source>
        <strain evidence="1 2">DSM 15131</strain>
    </source>
</reference>
<name>A0A7Y9ZE48_9ACTN</name>
<evidence type="ECO:0000313" key="2">
    <source>
        <dbReference type="Proteomes" id="UP000562045"/>
    </source>
</evidence>
<comment type="caution">
    <text evidence="1">The sequence shown here is derived from an EMBL/GenBank/DDBJ whole genome shotgun (WGS) entry which is preliminary data.</text>
</comment>
<sequence length="350" mass="38492">MNARVAALMSAQWGLVTRRQALEAGMTGARIDHLLRTHRWEALRTGVYAETAFTALLSTALQRKVLADRAASLRIAAAHVMSHHSAADLLRMPLLNERTPNTHVTRPGIVGSHLRHGVKHHLAPYAPHQVVTVEGVQVLDRARTALDVAREEGYLAGLVAADAAMRAGTSRHELSAAAAAMRCWPHVNVVRDVIASASALTDSIAETLGRDLVTELGYGVPQPQFGLTADGRTVWCDLRLGRHFFEIDSRLKLRPLAAGGLSVRAPEETLWDEKLRQDFVTGFKTGVSRLTWDDFFGRRRRAALDRCRREFLDTCARFGTDISDLAQFRPRSPKPPVAVPAGPLLPAWLP</sequence>
<dbReference type="Proteomes" id="UP000562045">
    <property type="component" value="Unassembled WGS sequence"/>
</dbReference>
<dbReference type="RefSeq" id="WP_179647850.1">
    <property type="nucleotide sequence ID" value="NZ_JACBZM010000001.1"/>
</dbReference>
<organism evidence="1 2">
    <name type="scientific">Nocardioides aromaticivorans</name>
    <dbReference type="NCBI Taxonomy" id="200618"/>
    <lineage>
        <taxon>Bacteria</taxon>
        <taxon>Bacillati</taxon>
        <taxon>Actinomycetota</taxon>
        <taxon>Actinomycetes</taxon>
        <taxon>Propionibacteriales</taxon>
        <taxon>Nocardioidaceae</taxon>
        <taxon>Nocardioides</taxon>
    </lineage>
</organism>
<proteinExistence type="predicted"/>
<accession>A0A7Y9ZE48</accession>